<sequence length="365" mass="41563">MAEEVYPVGVPARLEQDGAWDESGALRPSLSTSHNSNEAEDSGKISEAFTLNGSQRKTAYALENNVARMFEEAGLERIGFLTLTVGDWKSCAEAGCVCRHEGNAHFVQVFDPAEASRRINSLTTGFLRETFPRAVIVTERHKSGAIHFHLIVECREDIRTGFDFTAFNAKHGYKKSASQALQRLWALFRERLPGYGFGRAELSPICKTGEAISRYVAKYVEKNVLARRPEDKGKKLVRYMGWHGSQMRPNDFCWATPGACEWRTRARSIAALHGITEMHQAREAWGARWAFRLTGVMSDLINSAHLLTDTEFTKTARDWSGDVMIFPDWWRDIEDRHRDEAFGFELEPIDFCIIEEMQAFWDARR</sequence>
<feature type="region of interest" description="Disordered" evidence="1">
    <location>
        <begin position="23"/>
        <end position="44"/>
    </location>
</feature>
<organism evidence="2 3">
    <name type="scientific">Chthoniobacter flavus Ellin428</name>
    <dbReference type="NCBI Taxonomy" id="497964"/>
    <lineage>
        <taxon>Bacteria</taxon>
        <taxon>Pseudomonadati</taxon>
        <taxon>Verrucomicrobiota</taxon>
        <taxon>Spartobacteria</taxon>
        <taxon>Chthoniobacterales</taxon>
        <taxon>Chthoniobacteraceae</taxon>
        <taxon>Chthoniobacter</taxon>
    </lineage>
</organism>
<evidence type="ECO:0000313" key="2">
    <source>
        <dbReference type="EMBL" id="EDY21117.1"/>
    </source>
</evidence>
<dbReference type="Proteomes" id="UP000005824">
    <property type="component" value="Unassembled WGS sequence"/>
</dbReference>
<protein>
    <submittedName>
        <fullName evidence="2">Uncharacterized protein</fullName>
    </submittedName>
</protein>
<name>B4CXW9_9BACT</name>
<dbReference type="AlphaFoldDB" id="B4CXW9"/>
<dbReference type="EMBL" id="ABVL01000003">
    <property type="protein sequence ID" value="EDY21117.1"/>
    <property type="molecule type" value="Genomic_DNA"/>
</dbReference>
<comment type="caution">
    <text evidence="2">The sequence shown here is derived from an EMBL/GenBank/DDBJ whole genome shotgun (WGS) entry which is preliminary data.</text>
</comment>
<keyword evidence="3" id="KW-1185">Reference proteome</keyword>
<reference evidence="2 3" key="1">
    <citation type="journal article" date="2011" name="J. Bacteriol.">
        <title>Genome sequence of Chthoniobacter flavus Ellin428, an aerobic heterotrophic soil bacterium.</title>
        <authorList>
            <person name="Kant R."/>
            <person name="van Passel M.W."/>
            <person name="Palva A."/>
            <person name="Lucas S."/>
            <person name="Lapidus A."/>
            <person name="Glavina Del Rio T."/>
            <person name="Dalin E."/>
            <person name="Tice H."/>
            <person name="Bruce D."/>
            <person name="Goodwin L."/>
            <person name="Pitluck S."/>
            <person name="Larimer F.W."/>
            <person name="Land M.L."/>
            <person name="Hauser L."/>
            <person name="Sangwan P."/>
            <person name="de Vos W.M."/>
            <person name="Janssen P.H."/>
            <person name="Smidt H."/>
        </authorList>
    </citation>
    <scope>NUCLEOTIDE SEQUENCE [LARGE SCALE GENOMIC DNA]</scope>
    <source>
        <strain evidence="2 3">Ellin428</strain>
    </source>
</reference>
<proteinExistence type="predicted"/>
<gene>
    <name evidence="2" type="ORF">CfE428DRAFT_1410</name>
</gene>
<evidence type="ECO:0000256" key="1">
    <source>
        <dbReference type="SAM" id="MobiDB-lite"/>
    </source>
</evidence>
<dbReference type="STRING" id="497964.CfE428DRAFT_1410"/>
<evidence type="ECO:0000313" key="3">
    <source>
        <dbReference type="Proteomes" id="UP000005824"/>
    </source>
</evidence>
<dbReference type="InParanoid" id="B4CXW9"/>
<dbReference type="eggNOG" id="ENOG50342KV">
    <property type="taxonomic scope" value="Bacteria"/>
</dbReference>
<dbReference type="RefSeq" id="WP_006978736.1">
    <property type="nucleotide sequence ID" value="NZ_ABVL01000003.1"/>
</dbReference>
<accession>B4CXW9</accession>